<dbReference type="EMBL" id="BAABFU010000001">
    <property type="protein sequence ID" value="GAA4343544.1"/>
    <property type="molecule type" value="Genomic_DNA"/>
</dbReference>
<dbReference type="PROSITE" id="PS00455">
    <property type="entry name" value="AMP_BINDING"/>
    <property type="match status" value="1"/>
</dbReference>
<gene>
    <name evidence="3" type="ORF">GCM10023150_02200</name>
</gene>
<dbReference type="InterPro" id="IPR045851">
    <property type="entry name" value="AMP-bd_C_sf"/>
</dbReference>
<dbReference type="SUPFAM" id="SSF56801">
    <property type="entry name" value="Acetyl-CoA synthetase-like"/>
    <property type="match status" value="1"/>
</dbReference>
<feature type="domain" description="AMP-dependent synthetase/ligase" evidence="2">
    <location>
        <begin position="26"/>
        <end position="403"/>
    </location>
</feature>
<dbReference type="Proteomes" id="UP001501294">
    <property type="component" value="Unassembled WGS sequence"/>
</dbReference>
<evidence type="ECO:0000313" key="3">
    <source>
        <dbReference type="EMBL" id="GAA4343544.1"/>
    </source>
</evidence>
<evidence type="ECO:0000256" key="1">
    <source>
        <dbReference type="ARBA" id="ARBA00006432"/>
    </source>
</evidence>
<evidence type="ECO:0000259" key="2">
    <source>
        <dbReference type="Pfam" id="PF00501"/>
    </source>
</evidence>
<comment type="caution">
    <text evidence="3">The sequence shown here is derived from an EMBL/GenBank/DDBJ whole genome shotgun (WGS) entry which is preliminary data.</text>
</comment>
<dbReference type="InterPro" id="IPR020845">
    <property type="entry name" value="AMP-binding_CS"/>
</dbReference>
<dbReference type="Gene3D" id="3.30.300.30">
    <property type="match status" value="1"/>
</dbReference>
<name>A0ABP8HS64_9GAMM</name>
<dbReference type="Pfam" id="PF00501">
    <property type="entry name" value="AMP-binding"/>
    <property type="match status" value="1"/>
</dbReference>
<dbReference type="InterPro" id="IPR042099">
    <property type="entry name" value="ANL_N_sf"/>
</dbReference>
<organism evidence="3 4">
    <name type="scientific">Kangiella taiwanensis</name>
    <dbReference type="NCBI Taxonomy" id="1079179"/>
    <lineage>
        <taxon>Bacteria</taxon>
        <taxon>Pseudomonadati</taxon>
        <taxon>Pseudomonadota</taxon>
        <taxon>Gammaproteobacteria</taxon>
        <taxon>Kangiellales</taxon>
        <taxon>Kangiellaceae</taxon>
        <taxon>Kangiella</taxon>
    </lineage>
</organism>
<dbReference type="Gene3D" id="3.40.50.12780">
    <property type="entry name" value="N-terminal domain of ligase-like"/>
    <property type="match status" value="1"/>
</dbReference>
<sequence>MSNHSIISTAYKHAVETNPLWRFPAESKQLQLSEILKDAETAAAFLLSRGVKAQDRIGFVMSNSSQYISLMLASWMLNAVVVPLRPQGGKYIKYNAYLSGIDDICDLKVLFHDPEIPEEAMAAWAEESGKQVFATTILDGFEHEIGNIEVAVPNKDDLAVLQFTSGSTGMPKGVIVTHKMVIEQLEQLHGNHFYSRQGRKVEASGSWLPLNHDMGLFIGFLLPLFDGCSNILVPTSYYMRNPARWFKLMSEHEVDLNFTTNSVLFSSLKSIKRLLEKEVDLSKLHIYVAAEKVHPNILRKAQKLFSNLGMPAESFHIGYGMAENALGCTRTPHGIIKTLNVVIANEKVSLAREDDQDQVELVSVGIPNVNHVITIRGEDDEILPDLTLGEISIVSDCVTPGYYNNAEATELSVGGGRLRTGDLGFSYAGEFYFYSRKDDMLITNGRNIVPDDVEIAAEEIDGVGVGRTCLLGIESKETGVLEMTLLVEEKQNTSSHDLKKKKLDIQSYVYQTCDLLLTKIVFCERGTIEKTSSGKKRRKVIRQRYINNETNLIGTINDCAA</sequence>
<dbReference type="PANTHER" id="PTHR22754:SF32">
    <property type="entry name" value="DISCO-INTERACTING PROTEIN 2"/>
    <property type="match status" value="1"/>
</dbReference>
<comment type="similarity">
    <text evidence="1">Belongs to the ATP-dependent AMP-binding enzyme family.</text>
</comment>
<reference evidence="4" key="1">
    <citation type="journal article" date="2019" name="Int. J. Syst. Evol. Microbiol.">
        <title>The Global Catalogue of Microorganisms (GCM) 10K type strain sequencing project: providing services to taxonomists for standard genome sequencing and annotation.</title>
        <authorList>
            <consortium name="The Broad Institute Genomics Platform"/>
            <consortium name="The Broad Institute Genome Sequencing Center for Infectious Disease"/>
            <person name="Wu L."/>
            <person name="Ma J."/>
        </authorList>
    </citation>
    <scope>NUCLEOTIDE SEQUENCE [LARGE SCALE GENOMIC DNA]</scope>
    <source>
        <strain evidence="4">JCM 17727</strain>
    </source>
</reference>
<accession>A0ABP8HS64</accession>
<protein>
    <recommendedName>
        <fullName evidence="2">AMP-dependent synthetase/ligase domain-containing protein</fullName>
    </recommendedName>
</protein>
<dbReference type="PANTHER" id="PTHR22754">
    <property type="entry name" value="DISCO-INTERACTING PROTEIN 2 DIP2 -RELATED"/>
    <property type="match status" value="1"/>
</dbReference>
<dbReference type="RefSeq" id="WP_223577440.1">
    <property type="nucleotide sequence ID" value="NZ_BAABFU010000001.1"/>
</dbReference>
<dbReference type="InterPro" id="IPR000873">
    <property type="entry name" value="AMP-dep_synth/lig_dom"/>
</dbReference>
<evidence type="ECO:0000313" key="4">
    <source>
        <dbReference type="Proteomes" id="UP001501294"/>
    </source>
</evidence>
<proteinExistence type="inferred from homology"/>
<keyword evidence="4" id="KW-1185">Reference proteome</keyword>